<accession>A0A0S2CGG5</accession>
<dbReference type="EMBL" id="KT893429">
    <property type="protein sequence ID" value="ALN43910.1"/>
    <property type="molecule type" value="Genomic_DNA"/>
</dbReference>
<proteinExistence type="predicted"/>
<gene>
    <name evidence="1" type="ORF">HS52.22</name>
</gene>
<dbReference type="AlphaFoldDB" id="A0A0S2CGG5"/>
<name>A0A0S2CGG5_CAMJU</name>
<dbReference type="InterPro" id="IPR027417">
    <property type="entry name" value="P-loop_NTPase"/>
</dbReference>
<dbReference type="Pfam" id="PF11186">
    <property type="entry name" value="DUF2972"/>
    <property type="match status" value="1"/>
</dbReference>
<dbReference type="SUPFAM" id="SSF52540">
    <property type="entry name" value="P-loop containing nucleoside triphosphate hydrolases"/>
    <property type="match status" value="1"/>
</dbReference>
<evidence type="ECO:0000313" key="1">
    <source>
        <dbReference type="EMBL" id="ALN43910.1"/>
    </source>
</evidence>
<reference evidence="1" key="1">
    <citation type="journal article" date="2015" name="PLoS ONE">
        <title>Updated Campylobacter jejuni Capsule PCR Multiplex Typing System and Its Application to Clinical Isolates from South and Southeast Asia.</title>
        <authorList>
            <person name="Poly F."/>
            <person name="Serichantalergs O."/>
            <person name="Kuroiwa J."/>
            <person name="Pootong P."/>
            <person name="Mason C."/>
            <person name="Guerry P."/>
            <person name="Parker C.T."/>
        </authorList>
    </citation>
    <scope>NUCLEOTIDE SEQUENCE</scope>
    <source>
        <strain evidence="1">RM3434</strain>
    </source>
</reference>
<organism evidence="1">
    <name type="scientific">Campylobacter jejuni subsp. jejuni</name>
    <dbReference type="NCBI Taxonomy" id="32022"/>
    <lineage>
        <taxon>Bacteria</taxon>
        <taxon>Pseudomonadati</taxon>
        <taxon>Campylobacterota</taxon>
        <taxon>Epsilonproteobacteria</taxon>
        <taxon>Campylobacterales</taxon>
        <taxon>Campylobacteraceae</taxon>
        <taxon>Campylobacter</taxon>
    </lineage>
</organism>
<protein>
    <recommendedName>
        <fullName evidence="2">DUF2972 domain-containing protein</fullName>
    </recommendedName>
</protein>
<sequence length="260" mass="30871">MPKIPGVHITRDPISILKSCLNLLRPYHKAVRYFDINANFKYICSKLVTMGDWNFTVDLNSIEYFLNHRLTLFHDSQLKKALVNTQKHFIINMDDIVGSKTFITIEKMCNFLSINMPSNIDKIKFEKKIINDNMGLLPLTLNINKNIDLFIIDENWIYEVDSMVMLWNNWLTPWEKAPEGHCINVTHYFFSECEKKILKDVAFYIKKDFYDIFANELKLKKEIKDRIIALVDDINKRKQILENKKIKEMDIIDFIKKIKK</sequence>
<evidence type="ECO:0008006" key="2">
    <source>
        <dbReference type="Google" id="ProtNLM"/>
    </source>
</evidence>
<dbReference type="InterPro" id="IPR021353">
    <property type="entry name" value="DUF2972"/>
</dbReference>